<dbReference type="Pfam" id="PF00494">
    <property type="entry name" value="SQS_PSY"/>
    <property type="match status" value="1"/>
</dbReference>
<dbReference type="AlphaFoldDB" id="A0A100IAG5"/>
<dbReference type="VEuPathDB" id="FungiDB:ASPNIDRAFT2_1152199"/>
<keyword evidence="2" id="KW-0444">Lipid biosynthesis</keyword>
<keyword evidence="4" id="KW-0756">Sterol biosynthesis</keyword>
<dbReference type="PANTHER" id="PTHR11626:SF2">
    <property type="entry name" value="SQUALENE SYNTHASE"/>
    <property type="match status" value="1"/>
</dbReference>
<keyword evidence="3" id="KW-0443">Lipid metabolism</keyword>
<dbReference type="VEuPathDB" id="FungiDB:M747DRAFT_363130"/>
<dbReference type="InterPro" id="IPR044844">
    <property type="entry name" value="Trans_IPPS_euk-type"/>
</dbReference>
<evidence type="ECO:0000313" key="7">
    <source>
        <dbReference type="EMBL" id="GAQ36986.1"/>
    </source>
</evidence>
<protein>
    <recommendedName>
        <fullName evidence="9">Squalene synthase</fullName>
    </recommendedName>
</protein>
<gene>
    <name evidence="7" type="ORF">ABL_01963</name>
</gene>
<dbReference type="FunFam" id="1.10.600.10:FF:000023">
    <property type="entry name" value="Squalene synthase"/>
    <property type="match status" value="1"/>
</dbReference>
<evidence type="ECO:0000256" key="4">
    <source>
        <dbReference type="ARBA" id="ARBA00023011"/>
    </source>
</evidence>
<sequence length="752" mass="86167">MTQHNPNNRSNIISERESRQVCFKFLDQTSRSFSVIIKELHSELLVPICIFYLVLRGLDTIEDDPSITVKTKQTLLRESENIIMKDGWTYDGNRPEEKDRELLVHFHHVIKEYKALKPAYKHIIKDITKIMGNGVADFCHKVTLGHPDNAGVMTIAEYELYCYYVAGCVGEGLTRFFIEAQLCNSSLLDNPTLPRSMSLFLQKTNIIRDVSEDHEDNRRFWPHQIRSKYVSNFADLFKPENREAAIECSSEMILNALEHVKECIFYLAGLNEQSIFNFCAVPQGMAIATLELCFRNPALFERNVNIKISRGDACQLMLECTQGLPGLCHIVSRYARCIKAKSSPNATKLFEINKICGTLIIDTCKLHCEPTTQHMMEPIFDSVAYDRLAKSYLLKMNRALSVANGDGFRAQDPVTEILLLEGYQRPVAPKKMSLPVPKISKSKEGFNSEANIFLGFIIPLELAYEILRFLDLRSIGMMLLVNSKTKEQVETMLDYPVLKTHAHETLNLMRQMKLSSHYTIGQIFNEFCQPKCRTCPNFGPFLYIPTMQRCCYECNLYKSSYGLGFVKNICYYFGIEEEDLNDLQLVHNIWLHDPPDCMANISQCKNLVSKLYGPEEAEVLDATVHIIEGEGVYLSEVEPTPYQRHGIPGGGCFWSERKRNRMKFMATVPFPYWDKRAQATDAGVYCTACAYFWREEVLFDGRGPWGCEEPCPLGWESSFRAYREADLPQHVETCLSVHALEMNPELRPHDVN</sequence>
<dbReference type="InterPro" id="IPR008949">
    <property type="entry name" value="Isoprenoid_synthase_dom_sf"/>
</dbReference>
<dbReference type="GO" id="GO:0006696">
    <property type="term" value="P:ergosterol biosynthetic process"/>
    <property type="evidence" value="ECO:0007669"/>
    <property type="project" value="TreeGrafter"/>
</dbReference>
<dbReference type="VEuPathDB" id="FungiDB:M747DRAFT_363127"/>
<dbReference type="VEuPathDB" id="FungiDB:ASPNIDRAFT2_1175289"/>
<organism evidence="7 8">
    <name type="scientific">Aspergillus niger</name>
    <dbReference type="NCBI Taxonomy" id="5061"/>
    <lineage>
        <taxon>Eukaryota</taxon>
        <taxon>Fungi</taxon>
        <taxon>Dikarya</taxon>
        <taxon>Ascomycota</taxon>
        <taxon>Pezizomycotina</taxon>
        <taxon>Eurotiomycetes</taxon>
        <taxon>Eurotiomycetidae</taxon>
        <taxon>Eurotiales</taxon>
        <taxon>Aspergillaceae</taxon>
        <taxon>Aspergillus</taxon>
        <taxon>Aspergillus subgen. Circumdati</taxon>
    </lineage>
</organism>
<evidence type="ECO:0000313" key="8">
    <source>
        <dbReference type="Proteomes" id="UP000068243"/>
    </source>
</evidence>
<dbReference type="InterPro" id="IPR006449">
    <property type="entry name" value="Squal_synth-like"/>
</dbReference>
<dbReference type="InterPro" id="IPR033904">
    <property type="entry name" value="Trans_IPPS_HH"/>
</dbReference>
<name>A0A100IAG5_ASPNG</name>
<dbReference type="GO" id="GO:0051996">
    <property type="term" value="F:squalene synthase [NAD(P)H] activity"/>
    <property type="evidence" value="ECO:0007669"/>
    <property type="project" value="InterPro"/>
</dbReference>
<comment type="similarity">
    <text evidence="1">Belongs to the phytoene/squalene synthase family.</text>
</comment>
<evidence type="ECO:0000256" key="1">
    <source>
        <dbReference type="ARBA" id="ARBA00006251"/>
    </source>
</evidence>
<dbReference type="SFLD" id="SFLDS00005">
    <property type="entry name" value="Isoprenoid_Synthase_Type_I"/>
    <property type="match status" value="1"/>
</dbReference>
<keyword evidence="6" id="KW-0753">Steroid metabolism</keyword>
<dbReference type="GO" id="GO:0005789">
    <property type="term" value="C:endoplasmic reticulum membrane"/>
    <property type="evidence" value="ECO:0007669"/>
    <property type="project" value="TreeGrafter"/>
</dbReference>
<dbReference type="NCBIfam" id="TIGR01559">
    <property type="entry name" value="squal_synth"/>
    <property type="match status" value="1"/>
</dbReference>
<dbReference type="InterPro" id="IPR002060">
    <property type="entry name" value="Squ/phyt_synthse"/>
</dbReference>
<dbReference type="CDD" id="cd00683">
    <property type="entry name" value="Trans_IPPS_HH"/>
    <property type="match status" value="1"/>
</dbReference>
<evidence type="ECO:0000256" key="6">
    <source>
        <dbReference type="ARBA" id="ARBA00023221"/>
    </source>
</evidence>
<dbReference type="Proteomes" id="UP000068243">
    <property type="component" value="Unassembled WGS sequence"/>
</dbReference>
<dbReference type="VEuPathDB" id="FungiDB:ATCC64974_53860"/>
<evidence type="ECO:0000256" key="2">
    <source>
        <dbReference type="ARBA" id="ARBA00022516"/>
    </source>
</evidence>
<keyword evidence="3" id="KW-0752">Steroid biosynthesis</keyword>
<accession>A0A100IAG5</accession>
<dbReference type="Gene3D" id="1.10.600.10">
    <property type="entry name" value="Farnesyl Diphosphate Synthase"/>
    <property type="match status" value="1"/>
</dbReference>
<dbReference type="EMBL" id="BCMY01000002">
    <property type="protein sequence ID" value="GAQ36986.1"/>
    <property type="molecule type" value="Genomic_DNA"/>
</dbReference>
<evidence type="ECO:0000256" key="3">
    <source>
        <dbReference type="ARBA" id="ARBA00022955"/>
    </source>
</evidence>
<dbReference type="PANTHER" id="PTHR11626">
    <property type="entry name" value="FARNESYL-DIPHOSPHATE FARNESYLTRANSFERASE"/>
    <property type="match status" value="1"/>
</dbReference>
<proteinExistence type="inferred from homology"/>
<evidence type="ECO:0000256" key="5">
    <source>
        <dbReference type="ARBA" id="ARBA00023166"/>
    </source>
</evidence>
<dbReference type="VEuPathDB" id="FungiDB:An02g11000"/>
<evidence type="ECO:0008006" key="9">
    <source>
        <dbReference type="Google" id="ProtNLM"/>
    </source>
</evidence>
<dbReference type="OrthoDB" id="431150at2759"/>
<dbReference type="GO" id="GO:0045338">
    <property type="term" value="P:farnesyl diphosphate metabolic process"/>
    <property type="evidence" value="ECO:0007669"/>
    <property type="project" value="InterPro"/>
</dbReference>
<dbReference type="SFLD" id="SFLDG01018">
    <property type="entry name" value="Squalene/Phytoene_Synthase_Lik"/>
    <property type="match status" value="1"/>
</dbReference>
<keyword evidence="5" id="KW-1207">Sterol metabolism</keyword>
<comment type="caution">
    <text evidence="7">The sequence shown here is derived from an EMBL/GenBank/DDBJ whole genome shotgun (WGS) entry which is preliminary data.</text>
</comment>
<dbReference type="VEuPathDB" id="FungiDB:An02g11010"/>
<reference evidence="8" key="1">
    <citation type="journal article" date="2016" name="Genome Announc.">
        <title>Draft genome sequence of Aspergillus niger strain An76.</title>
        <authorList>
            <person name="Gong W."/>
            <person name="Cheng Z."/>
            <person name="Zhang H."/>
            <person name="Liu L."/>
            <person name="Gao P."/>
            <person name="Wang L."/>
        </authorList>
    </citation>
    <scope>NUCLEOTIDE SEQUENCE [LARGE SCALE GENOMIC DNA]</scope>
    <source>
        <strain evidence="8">An76</strain>
    </source>
</reference>
<dbReference type="SUPFAM" id="SSF48576">
    <property type="entry name" value="Terpenoid synthases"/>
    <property type="match status" value="1"/>
</dbReference>